<proteinExistence type="predicted"/>
<protein>
    <submittedName>
        <fullName evidence="1">Uncharacterized protein</fullName>
    </submittedName>
</protein>
<dbReference type="AlphaFoldDB" id="A0A4Y2ABQ4"/>
<dbReference type="EMBL" id="BGPR01000011">
    <property type="protein sequence ID" value="GBL77120.1"/>
    <property type="molecule type" value="Genomic_DNA"/>
</dbReference>
<accession>A0A4Y2ABQ4</accession>
<organism evidence="1 2">
    <name type="scientific">Araneus ventricosus</name>
    <name type="common">Orbweaver spider</name>
    <name type="synonym">Epeira ventricosa</name>
    <dbReference type="NCBI Taxonomy" id="182803"/>
    <lineage>
        <taxon>Eukaryota</taxon>
        <taxon>Metazoa</taxon>
        <taxon>Ecdysozoa</taxon>
        <taxon>Arthropoda</taxon>
        <taxon>Chelicerata</taxon>
        <taxon>Arachnida</taxon>
        <taxon>Araneae</taxon>
        <taxon>Araneomorphae</taxon>
        <taxon>Entelegynae</taxon>
        <taxon>Araneoidea</taxon>
        <taxon>Araneidae</taxon>
        <taxon>Araneus</taxon>
    </lineage>
</organism>
<dbReference type="OrthoDB" id="10063284at2759"/>
<evidence type="ECO:0000313" key="2">
    <source>
        <dbReference type="Proteomes" id="UP000499080"/>
    </source>
</evidence>
<reference evidence="1 2" key="1">
    <citation type="journal article" date="2019" name="Sci. Rep.">
        <title>Orb-weaving spider Araneus ventricosus genome elucidates the spidroin gene catalogue.</title>
        <authorList>
            <person name="Kono N."/>
            <person name="Nakamura H."/>
            <person name="Ohtoshi R."/>
            <person name="Moran D.A.P."/>
            <person name="Shinohara A."/>
            <person name="Yoshida Y."/>
            <person name="Fujiwara M."/>
            <person name="Mori M."/>
            <person name="Tomita M."/>
            <person name="Arakawa K."/>
        </authorList>
    </citation>
    <scope>NUCLEOTIDE SEQUENCE [LARGE SCALE GENOMIC DNA]</scope>
</reference>
<sequence>MSQKKSIMHDQKYLQNLGISFEKSIIKIRSLKVFLKDKRNGLVEGALQFAKDTCEETGIPVVKRTVRRKKIMSEEKAADDFGSRTEKVTVRVH</sequence>
<dbReference type="Proteomes" id="UP000499080">
    <property type="component" value="Unassembled WGS sequence"/>
</dbReference>
<gene>
    <name evidence="1" type="ORF">AVEN_12758_1</name>
</gene>
<evidence type="ECO:0000313" key="1">
    <source>
        <dbReference type="EMBL" id="GBL77120.1"/>
    </source>
</evidence>
<name>A0A4Y2ABQ4_ARAVE</name>
<comment type="caution">
    <text evidence="1">The sequence shown here is derived from an EMBL/GenBank/DDBJ whole genome shotgun (WGS) entry which is preliminary data.</text>
</comment>
<keyword evidence="2" id="KW-1185">Reference proteome</keyword>